<name>A0A9P8CJN0_9HYPO</name>
<dbReference type="RefSeq" id="XP_046113568.1">
    <property type="nucleotide sequence ID" value="XM_046262559.1"/>
</dbReference>
<organism evidence="1 2">
    <name type="scientific">Emericellopsis atlantica</name>
    <dbReference type="NCBI Taxonomy" id="2614577"/>
    <lineage>
        <taxon>Eukaryota</taxon>
        <taxon>Fungi</taxon>
        <taxon>Dikarya</taxon>
        <taxon>Ascomycota</taxon>
        <taxon>Pezizomycotina</taxon>
        <taxon>Sordariomycetes</taxon>
        <taxon>Hypocreomycetidae</taxon>
        <taxon>Hypocreales</taxon>
        <taxon>Bionectriaceae</taxon>
        <taxon>Emericellopsis</taxon>
    </lineage>
</organism>
<reference evidence="1" key="1">
    <citation type="journal article" date="2021" name="IMA Fungus">
        <title>Genomic characterization of three marine fungi, including Emericellopsis atlantica sp. nov. with signatures of a generalist lifestyle and marine biomass degradation.</title>
        <authorList>
            <person name="Hagestad O.C."/>
            <person name="Hou L."/>
            <person name="Andersen J.H."/>
            <person name="Hansen E.H."/>
            <person name="Altermark B."/>
            <person name="Li C."/>
            <person name="Kuhnert E."/>
            <person name="Cox R.J."/>
            <person name="Crous P.W."/>
            <person name="Spatafora J.W."/>
            <person name="Lail K."/>
            <person name="Amirebrahimi M."/>
            <person name="Lipzen A."/>
            <person name="Pangilinan J."/>
            <person name="Andreopoulos W."/>
            <person name="Hayes R.D."/>
            <person name="Ng V."/>
            <person name="Grigoriev I.V."/>
            <person name="Jackson S.A."/>
            <person name="Sutton T.D.S."/>
            <person name="Dobson A.D.W."/>
            <person name="Rama T."/>
        </authorList>
    </citation>
    <scope>NUCLEOTIDE SEQUENCE</scope>
    <source>
        <strain evidence="1">TS7</strain>
    </source>
</reference>
<dbReference type="GeneID" id="70293462"/>
<accession>A0A9P8CJN0</accession>
<protein>
    <submittedName>
        <fullName evidence="1">Uncharacterized protein</fullName>
    </submittedName>
</protein>
<dbReference type="Proteomes" id="UP000887229">
    <property type="component" value="Unassembled WGS sequence"/>
</dbReference>
<dbReference type="AlphaFoldDB" id="A0A9P8CJN0"/>
<keyword evidence="2" id="KW-1185">Reference proteome</keyword>
<dbReference type="OrthoDB" id="3921745at2759"/>
<evidence type="ECO:0000313" key="2">
    <source>
        <dbReference type="Proteomes" id="UP000887229"/>
    </source>
</evidence>
<gene>
    <name evidence="1" type="ORF">F5Z01DRAFT_641031</name>
</gene>
<sequence>MSSFLPGRLPSLAEFDAGVQLLTKRKKPLRRGRSLAHGKRYTVEQSDFIIYARHEMKWSWNKVRDAFAMTFRQERTVPCLQGCYYRANMHIPMWDAEGFLLFGERDATEPLQFNLKGAQAPPDEDVGLARRHPEGAALYSWVHPSVQSQARAWALKRQEQIRERGQRREDALKSSGAAKPKYPDTLPCLWHCLHWYPSEYWPAVIPMPSISHKATSGSENSESSWDVYLILDSDLSYLNDHGKLRGQLFPSNVKISIVPVVFTETQRAHELERKIYLRAATQVERFFVGSLLDTHHCLQGTQGQRTWRLAGQAYAHSLPCSTGSS</sequence>
<evidence type="ECO:0000313" key="1">
    <source>
        <dbReference type="EMBL" id="KAG9249644.1"/>
    </source>
</evidence>
<comment type="caution">
    <text evidence="1">The sequence shown here is derived from an EMBL/GenBank/DDBJ whole genome shotgun (WGS) entry which is preliminary data.</text>
</comment>
<proteinExistence type="predicted"/>
<dbReference type="EMBL" id="MU251297">
    <property type="protein sequence ID" value="KAG9249644.1"/>
    <property type="molecule type" value="Genomic_DNA"/>
</dbReference>